<dbReference type="EMBL" id="JAAMFM010000038">
    <property type="protein sequence ID" value="NVM96703.1"/>
    <property type="molecule type" value="Genomic_DNA"/>
</dbReference>
<comment type="caution">
    <text evidence="2">The sequence shown here is derived from an EMBL/GenBank/DDBJ whole genome shotgun (WGS) entry which is preliminary data.</text>
</comment>
<dbReference type="CDD" id="cd04301">
    <property type="entry name" value="NAT_SF"/>
    <property type="match status" value="1"/>
</dbReference>
<keyword evidence="2" id="KW-0808">Transferase</keyword>
<sequence>MNSIYRFSADDADIDREQVHQWLSEESYWAEGRSRATQDRAIEGSRNFGVYETGSGRQLAYARVVTDGVTFAWLCDVFVAAEVRGQGIGVALINGVMDVFEPLNLKRMLLATEDAQGLYAKFGFEPLAAPSRWMERQRNN</sequence>
<dbReference type="Pfam" id="PF00583">
    <property type="entry name" value="Acetyltransf_1"/>
    <property type="match status" value="1"/>
</dbReference>
<dbReference type="PROSITE" id="PS51186">
    <property type="entry name" value="GNAT"/>
    <property type="match status" value="1"/>
</dbReference>
<dbReference type="Gene3D" id="3.40.630.30">
    <property type="match status" value="1"/>
</dbReference>
<dbReference type="InterPro" id="IPR000182">
    <property type="entry name" value="GNAT_dom"/>
</dbReference>
<evidence type="ECO:0000313" key="3">
    <source>
        <dbReference type="Proteomes" id="UP000543556"/>
    </source>
</evidence>
<evidence type="ECO:0000259" key="1">
    <source>
        <dbReference type="PROSITE" id="PS51186"/>
    </source>
</evidence>
<name>A0A7Y7IK20_9MICC</name>
<gene>
    <name evidence="2" type="ORF">G6034_17685</name>
</gene>
<dbReference type="AlphaFoldDB" id="A0A7Y7IK20"/>
<dbReference type="InterPro" id="IPR053144">
    <property type="entry name" value="Acetyltransferase_Butenolide"/>
</dbReference>
<dbReference type="RefSeq" id="WP_176636419.1">
    <property type="nucleotide sequence ID" value="NZ_JAAMFM010000038.1"/>
</dbReference>
<accession>A0A7Y7IK20</accession>
<organism evidence="2 3">
    <name type="scientific">Arthrobacter wenxiniae</name>
    <dbReference type="NCBI Taxonomy" id="2713570"/>
    <lineage>
        <taxon>Bacteria</taxon>
        <taxon>Bacillati</taxon>
        <taxon>Actinomycetota</taxon>
        <taxon>Actinomycetes</taxon>
        <taxon>Micrococcales</taxon>
        <taxon>Micrococcaceae</taxon>
        <taxon>Arthrobacter</taxon>
    </lineage>
</organism>
<proteinExistence type="predicted"/>
<dbReference type="SUPFAM" id="SSF55729">
    <property type="entry name" value="Acyl-CoA N-acyltransferases (Nat)"/>
    <property type="match status" value="1"/>
</dbReference>
<keyword evidence="3" id="KW-1185">Reference proteome</keyword>
<dbReference type="PANTHER" id="PTHR43233">
    <property type="entry name" value="FAMILY N-ACETYLTRANSFERASE, PUTATIVE (AFU_ORTHOLOGUE AFUA_6G03350)-RELATED"/>
    <property type="match status" value="1"/>
</dbReference>
<evidence type="ECO:0000313" key="2">
    <source>
        <dbReference type="EMBL" id="NVM96703.1"/>
    </source>
</evidence>
<feature type="domain" description="N-acetyltransferase" evidence="1">
    <location>
        <begin position="5"/>
        <end position="139"/>
    </location>
</feature>
<dbReference type="Proteomes" id="UP000543556">
    <property type="component" value="Unassembled WGS sequence"/>
</dbReference>
<dbReference type="PANTHER" id="PTHR43233:SF1">
    <property type="entry name" value="FAMILY N-ACETYLTRANSFERASE, PUTATIVE (AFU_ORTHOLOGUE AFUA_6G03350)-RELATED"/>
    <property type="match status" value="1"/>
</dbReference>
<dbReference type="InterPro" id="IPR016181">
    <property type="entry name" value="Acyl_CoA_acyltransferase"/>
</dbReference>
<reference evidence="2 3" key="1">
    <citation type="submission" date="2020-02" db="EMBL/GenBank/DDBJ databases">
        <title>Genome sequence of strain AETb3-4.</title>
        <authorList>
            <person name="Gao J."/>
            <person name="Zhang X."/>
        </authorList>
    </citation>
    <scope>NUCLEOTIDE SEQUENCE [LARGE SCALE GENOMIC DNA]</scope>
    <source>
        <strain evidence="2 3">AETb3-4</strain>
    </source>
</reference>
<protein>
    <submittedName>
        <fullName evidence="2">GNAT family N-acetyltransferase</fullName>
    </submittedName>
</protein>
<dbReference type="GO" id="GO:0016747">
    <property type="term" value="F:acyltransferase activity, transferring groups other than amino-acyl groups"/>
    <property type="evidence" value="ECO:0007669"/>
    <property type="project" value="InterPro"/>
</dbReference>